<gene>
    <name evidence="9" type="primary">LOC113590750</name>
</gene>
<dbReference type="RefSeq" id="XP_026886849.2">
    <property type="nucleotide sequence ID" value="XM_027031048.2"/>
</dbReference>
<dbReference type="KEGG" id="eee:113590750"/>
<evidence type="ECO:0000256" key="5">
    <source>
        <dbReference type="ARBA" id="ARBA00022692"/>
    </source>
</evidence>
<dbReference type="GO" id="GO:0016020">
    <property type="term" value="C:membrane"/>
    <property type="evidence" value="ECO:0007669"/>
    <property type="project" value="UniProtKB-SubCell"/>
</dbReference>
<evidence type="ECO:0000313" key="9">
    <source>
        <dbReference type="Ensembl" id="ENSEEEP00000038060.2"/>
    </source>
</evidence>
<keyword evidence="10" id="KW-1185">Reference proteome</keyword>
<dbReference type="GO" id="GO:0016757">
    <property type="term" value="F:glycosyltransferase activity"/>
    <property type="evidence" value="ECO:0007669"/>
    <property type="project" value="UniProtKB-UniRule"/>
</dbReference>
<dbReference type="PANTHER" id="PTHR21461">
    <property type="entry name" value="GLYCOSYLTRANSFERASE FAMILY 92 PROTEIN"/>
    <property type="match status" value="1"/>
</dbReference>
<sequence>MEKAHFNFVLLLLLVIPCVLLISKFYVDTFTFKQPSAQSSFIANRFSLNSITAIKHSKHLMVSAFIDHRINKAIRVISIIKRDSLQPLYCIYCNDDHTCRTAEAEVQIHSDHFGFPYAASDVLCHGAHTQDAAFVSISTSRNISAIYSEDLLPIKNTVIRESFKFNFSVCISNLFGSYNNVLQFVQTMEMYKLLGVQHVVIYNTSCGPDLEKLLQHYKKEGILEIVPWPIDHFLNPSKGWNFVEHGGDLHYYGQLVTLNECIYRNMYQSKYVLLNDIDEIIMPYKHANLPLLMEDLQQEHRDVGVFPIENHIFPKTQFEETGRFNRSKWRGIPGINIMVHIYREPDRKNVFNPRKMIINPRSVTQTSVHSTLQQYGNVYYVPFDVSHIVHVRIPLQGHLTKEQLHNDKRVWDFEHKLVPNVDKALQSSNLLKIPD</sequence>
<accession>A0A4W4GNS7</accession>
<reference evidence="10" key="1">
    <citation type="journal article" date="2014" name="Science">
        <title>Nonhuman genetics. Genomic basis for the convergent evolution of electric organs.</title>
        <authorList>
            <person name="Gallant J.R."/>
            <person name="Traeger L.L."/>
            <person name="Volkening J.D."/>
            <person name="Moffett H."/>
            <person name="Chen P.H."/>
            <person name="Novina C.D."/>
            <person name="Phillips G.N.Jr."/>
            <person name="Anand R."/>
            <person name="Wells G.B."/>
            <person name="Pinch M."/>
            <person name="Guth R."/>
            <person name="Unguez G.A."/>
            <person name="Albert J.S."/>
            <person name="Zakon H.H."/>
            <person name="Samanta M.P."/>
            <person name="Sussman M.R."/>
        </authorList>
    </citation>
    <scope>NUCLEOTIDE SEQUENCE [LARGE SCALE GENOMIC DNA]</scope>
</reference>
<dbReference type="Proteomes" id="UP000314983">
    <property type="component" value="Chromosome 16"/>
</dbReference>
<evidence type="ECO:0000313" key="10">
    <source>
        <dbReference type="Proteomes" id="UP000314983"/>
    </source>
</evidence>
<keyword evidence="7" id="KW-0472">Membrane</keyword>
<evidence type="ECO:0000256" key="2">
    <source>
        <dbReference type="ARBA" id="ARBA00007647"/>
    </source>
</evidence>
<dbReference type="GO" id="GO:0005737">
    <property type="term" value="C:cytoplasm"/>
    <property type="evidence" value="ECO:0007669"/>
    <property type="project" value="TreeGrafter"/>
</dbReference>
<dbReference type="InterPro" id="IPR008166">
    <property type="entry name" value="Glyco_transf_92"/>
</dbReference>
<protein>
    <recommendedName>
        <fullName evidence="8">Glycosyltransferase family 92 protein</fullName>
        <ecNumber evidence="8">2.4.1.-</ecNumber>
    </recommendedName>
</protein>
<dbReference type="GeneID" id="113590750"/>
<reference evidence="9" key="5">
    <citation type="submission" date="2025-09" db="UniProtKB">
        <authorList>
            <consortium name="Ensembl"/>
        </authorList>
    </citation>
    <scope>IDENTIFICATION</scope>
</reference>
<keyword evidence="4 8" id="KW-0808">Transferase</keyword>
<comment type="similarity">
    <text evidence="2 8">Belongs to the glycosyltransferase 92 family.</text>
</comment>
<evidence type="ECO:0000256" key="1">
    <source>
        <dbReference type="ARBA" id="ARBA00004167"/>
    </source>
</evidence>
<evidence type="ECO:0000256" key="7">
    <source>
        <dbReference type="ARBA" id="ARBA00023136"/>
    </source>
</evidence>
<evidence type="ECO:0000256" key="3">
    <source>
        <dbReference type="ARBA" id="ARBA00022676"/>
    </source>
</evidence>
<name>A0A4W4GNS7_ELEEL</name>
<keyword evidence="6" id="KW-1133">Transmembrane helix</keyword>
<dbReference type="OMA" id="YFGQIAT"/>
<reference evidence="10" key="2">
    <citation type="journal article" date="2017" name="Sci. Adv.">
        <title>A tail of two voltages: Proteomic comparison of the three electric organs of the electric eel.</title>
        <authorList>
            <person name="Traeger L.L."/>
            <person name="Sabat G."/>
            <person name="Barrett-Wilt G.A."/>
            <person name="Wells G.B."/>
            <person name="Sussman M.R."/>
        </authorList>
    </citation>
    <scope>NUCLEOTIDE SEQUENCE [LARGE SCALE GENOMIC DNA]</scope>
</reference>
<keyword evidence="5" id="KW-0812">Transmembrane</keyword>
<organism evidence="9 10">
    <name type="scientific">Electrophorus electricus</name>
    <name type="common">Electric eel</name>
    <name type="synonym">Gymnotus electricus</name>
    <dbReference type="NCBI Taxonomy" id="8005"/>
    <lineage>
        <taxon>Eukaryota</taxon>
        <taxon>Metazoa</taxon>
        <taxon>Chordata</taxon>
        <taxon>Craniata</taxon>
        <taxon>Vertebrata</taxon>
        <taxon>Euteleostomi</taxon>
        <taxon>Actinopterygii</taxon>
        <taxon>Neopterygii</taxon>
        <taxon>Teleostei</taxon>
        <taxon>Ostariophysi</taxon>
        <taxon>Gymnotiformes</taxon>
        <taxon>Gymnotoidei</taxon>
        <taxon>Gymnotidae</taxon>
        <taxon>Electrophorus</taxon>
    </lineage>
</organism>
<evidence type="ECO:0000256" key="6">
    <source>
        <dbReference type="ARBA" id="ARBA00022989"/>
    </source>
</evidence>
<dbReference type="PANTHER" id="PTHR21461:SF45">
    <property type="entry name" value="GLYCOSYLTRANSFERASE FAMILY 92 PROTEIN"/>
    <property type="match status" value="1"/>
</dbReference>
<proteinExistence type="inferred from homology"/>
<keyword evidence="3 8" id="KW-0328">Glycosyltransferase</keyword>
<dbReference type="Pfam" id="PF01697">
    <property type="entry name" value="Glyco_transf_92"/>
    <property type="match status" value="1"/>
</dbReference>
<dbReference type="AlphaFoldDB" id="A0A4W4GNS7"/>
<dbReference type="EC" id="2.4.1.-" evidence="8"/>
<reference evidence="9" key="4">
    <citation type="submission" date="2025-08" db="UniProtKB">
        <authorList>
            <consortium name="Ensembl"/>
        </authorList>
    </citation>
    <scope>IDENTIFICATION</scope>
</reference>
<comment type="subcellular location">
    <subcellularLocation>
        <location evidence="1">Membrane</location>
        <topology evidence="1">Single-pass membrane protein</topology>
    </subcellularLocation>
</comment>
<dbReference type="GeneTree" id="ENSGT00530000064359"/>
<dbReference type="Ensembl" id="ENSEEET00000038502.2">
    <property type="protein sequence ID" value="ENSEEEP00000038060.2"/>
    <property type="gene ID" value="ENSEEEG00000018077.2"/>
</dbReference>
<reference evidence="9" key="3">
    <citation type="submission" date="2020-05" db="EMBL/GenBank/DDBJ databases">
        <title>Electrophorus electricus (electric eel) genome, fEleEle1, primary haplotype.</title>
        <authorList>
            <person name="Myers G."/>
            <person name="Meyer A."/>
            <person name="Fedrigo O."/>
            <person name="Formenti G."/>
            <person name="Rhie A."/>
            <person name="Tracey A."/>
            <person name="Sims Y."/>
            <person name="Jarvis E.D."/>
        </authorList>
    </citation>
    <scope>NUCLEOTIDE SEQUENCE [LARGE SCALE GENOMIC DNA]</scope>
</reference>
<evidence type="ECO:0000256" key="8">
    <source>
        <dbReference type="RuleBase" id="RU366017"/>
    </source>
</evidence>
<evidence type="ECO:0000256" key="4">
    <source>
        <dbReference type="ARBA" id="ARBA00022679"/>
    </source>
</evidence>